<organism evidence="1 2">
    <name type="scientific">Angiostrongylus cantonensis</name>
    <name type="common">Rat lungworm</name>
    <dbReference type="NCBI Taxonomy" id="6313"/>
    <lineage>
        <taxon>Eukaryota</taxon>
        <taxon>Metazoa</taxon>
        <taxon>Ecdysozoa</taxon>
        <taxon>Nematoda</taxon>
        <taxon>Chromadorea</taxon>
        <taxon>Rhabditida</taxon>
        <taxon>Rhabditina</taxon>
        <taxon>Rhabditomorpha</taxon>
        <taxon>Strongyloidea</taxon>
        <taxon>Metastrongylidae</taxon>
        <taxon>Angiostrongylus</taxon>
    </lineage>
</organism>
<dbReference type="AlphaFoldDB" id="A0A158P8U6"/>
<name>A0A158P8U6_ANGCA</name>
<reference evidence="1" key="1">
    <citation type="submission" date="2012-09" db="EMBL/GenBank/DDBJ databases">
        <authorList>
            <person name="Martin A.A."/>
        </authorList>
    </citation>
    <scope>NUCLEOTIDE SEQUENCE</scope>
</reference>
<keyword evidence="1" id="KW-1185">Reference proteome</keyword>
<evidence type="ECO:0000313" key="2">
    <source>
        <dbReference type="WBParaSite" id="ACAC_0000746301-mRNA-1"/>
    </source>
</evidence>
<protein>
    <submittedName>
        <fullName evidence="2">BTB domain-containing protein</fullName>
    </submittedName>
</protein>
<dbReference type="WBParaSite" id="ACAC_0000746301-mRNA-1">
    <property type="protein sequence ID" value="ACAC_0000746301-mRNA-1"/>
    <property type="gene ID" value="ACAC_0000746301"/>
</dbReference>
<reference evidence="2" key="2">
    <citation type="submission" date="2016-04" db="UniProtKB">
        <authorList>
            <consortium name="WormBaseParasite"/>
        </authorList>
    </citation>
    <scope>IDENTIFICATION</scope>
</reference>
<dbReference type="Proteomes" id="UP000035642">
    <property type="component" value="Unassembled WGS sequence"/>
</dbReference>
<sequence>MERGDTFGFRGVENRAVELSVEPTMRIFNTRLPSNSSCTFQFSVHHRSTGKGHICLLTTTLCIPISAFTLDKIENVAPRPPAIPDYRFRMLTDKSRLDFTIRCRDGNILVAKEGIFLASEYFRNYLESADHTDANFGDVNREPVLIAITFALTGTMAPPEFLSPSIVNDVIDTARSEEKFMKLLRLSIENSCSTGYETSYTSIYEVVPCYGLQLNHLFLTVRFENELKGRDERTRSRNDRLKV</sequence>
<proteinExistence type="predicted"/>
<accession>A0A158P8U6</accession>
<dbReference type="STRING" id="6313.A0A158P8U6"/>
<evidence type="ECO:0000313" key="1">
    <source>
        <dbReference type="Proteomes" id="UP000035642"/>
    </source>
</evidence>